<dbReference type="STRING" id="29655.A0A0K9PJX6"/>
<protein>
    <submittedName>
        <fullName evidence="3">Smr domain containing protein</fullName>
    </submittedName>
</protein>
<dbReference type="EMBL" id="LFYR01000777">
    <property type="protein sequence ID" value="KMZ69358.1"/>
    <property type="molecule type" value="Genomic_DNA"/>
</dbReference>
<dbReference type="SMART" id="SM00463">
    <property type="entry name" value="SMR"/>
    <property type="match status" value="1"/>
</dbReference>
<dbReference type="Gene3D" id="3.30.1370.110">
    <property type="match status" value="1"/>
</dbReference>
<dbReference type="InterPro" id="IPR009818">
    <property type="entry name" value="PAM2_motif"/>
</dbReference>
<sequence>MEAVVNKQDVGRNIPNKTTNLNPNASEFVPSSVGLLGGSRSNDAEIKNNDFFGTSWEPTQNFSASNGLNVYDHEYWSHQFPNDISPDFEITGEDDLCMPHDLSLSGLYIDDGIEASQFGTSGGSIDHTLASFTENAYCGDPNVDEGTSYDSMNHVDFLASQFPNYSAASLAELYFANGYDLNLTIEILAQLEIQVEVGSKQELQSKPSDRAVNLNPLDFPALPTSSDGRNIGISKCIGDDTKVASDTYKLFDNGTFSLFNVSSTSASSRDVSDFASAVRKIPSRDFEHSKNTKNASTFTCANPIRNSQNSHSSYIGNGKSVGMDKMQNSRPTSRANASWLKTGDAVGNMYSESREEARDLARVRNAYFEQARLSYLVGNKALAKELSVKGQLYNMQMKAAHEKAREAIYKQRNPNSPVVQGKVVGKDPLIDLHGLHVNEAIHILKQEISMLRKKARSGGCPLQAQVCVGTGHHTKGSRTPARLPVAVERYLAEEGVEYSEPQPGLFRMVVK</sequence>
<keyword evidence="4" id="KW-1185">Reference proteome</keyword>
<dbReference type="Pfam" id="PF07145">
    <property type="entry name" value="PAM2"/>
    <property type="match status" value="1"/>
</dbReference>
<dbReference type="Proteomes" id="UP000036987">
    <property type="component" value="Unassembled WGS sequence"/>
</dbReference>
<organism evidence="3 4">
    <name type="scientific">Zostera marina</name>
    <name type="common">Eelgrass</name>
    <dbReference type="NCBI Taxonomy" id="29655"/>
    <lineage>
        <taxon>Eukaryota</taxon>
        <taxon>Viridiplantae</taxon>
        <taxon>Streptophyta</taxon>
        <taxon>Embryophyta</taxon>
        <taxon>Tracheophyta</taxon>
        <taxon>Spermatophyta</taxon>
        <taxon>Magnoliopsida</taxon>
        <taxon>Liliopsida</taxon>
        <taxon>Zosteraceae</taxon>
        <taxon>Zostera</taxon>
    </lineage>
</organism>
<evidence type="ECO:0000313" key="3">
    <source>
        <dbReference type="EMBL" id="KMZ69358.1"/>
    </source>
</evidence>
<dbReference type="SMART" id="SM01162">
    <property type="entry name" value="DUF1771"/>
    <property type="match status" value="1"/>
</dbReference>
<feature type="domain" description="Smr" evidence="2">
    <location>
        <begin position="430"/>
        <end position="511"/>
    </location>
</feature>
<dbReference type="InterPro" id="IPR013899">
    <property type="entry name" value="DUF1771"/>
</dbReference>
<evidence type="ECO:0000313" key="4">
    <source>
        <dbReference type="Proteomes" id="UP000036987"/>
    </source>
</evidence>
<dbReference type="PANTHER" id="PTHR46651:SF1">
    <property type="entry name" value="SMALL MUTS RELATED FAMILY PROTEIN"/>
    <property type="match status" value="1"/>
</dbReference>
<gene>
    <name evidence="3" type="ORF">ZOSMA_216G00290</name>
</gene>
<dbReference type="PANTHER" id="PTHR46651">
    <property type="entry name" value="POLYADENYLATE-BINDING PROTEIN-INTERACTING PROTEIN 7"/>
    <property type="match status" value="1"/>
</dbReference>
<dbReference type="SUPFAM" id="SSF160443">
    <property type="entry name" value="SMR domain-like"/>
    <property type="match status" value="1"/>
</dbReference>
<dbReference type="PROSITE" id="PS50828">
    <property type="entry name" value="SMR"/>
    <property type="match status" value="1"/>
</dbReference>
<proteinExistence type="predicted"/>
<dbReference type="InterPro" id="IPR036063">
    <property type="entry name" value="Smr_dom_sf"/>
</dbReference>
<dbReference type="Pfam" id="PF08590">
    <property type="entry name" value="DUF1771"/>
    <property type="match status" value="1"/>
</dbReference>
<accession>A0A0K9PJX6</accession>
<dbReference type="OMA" id="REEACDH"/>
<dbReference type="OrthoDB" id="3231855at2759"/>
<feature type="region of interest" description="Disordered" evidence="1">
    <location>
        <begin position="1"/>
        <end position="25"/>
    </location>
</feature>
<evidence type="ECO:0000259" key="2">
    <source>
        <dbReference type="PROSITE" id="PS50828"/>
    </source>
</evidence>
<feature type="compositionally biased region" description="Polar residues" evidence="1">
    <location>
        <begin position="15"/>
        <end position="25"/>
    </location>
</feature>
<dbReference type="CDD" id="cd14371">
    <property type="entry name" value="CUE_CID7_like"/>
    <property type="match status" value="1"/>
</dbReference>
<dbReference type="InterPro" id="IPR002625">
    <property type="entry name" value="Smr_dom"/>
</dbReference>
<dbReference type="InterPro" id="IPR041806">
    <property type="entry name" value="CID5/6/7_CUE"/>
</dbReference>
<comment type="caution">
    <text evidence="3">The sequence shown here is derived from an EMBL/GenBank/DDBJ whole genome shotgun (WGS) entry which is preliminary data.</text>
</comment>
<reference evidence="4" key="1">
    <citation type="journal article" date="2016" name="Nature">
        <title>The genome of the seagrass Zostera marina reveals angiosperm adaptation to the sea.</title>
        <authorList>
            <person name="Olsen J.L."/>
            <person name="Rouze P."/>
            <person name="Verhelst B."/>
            <person name="Lin Y.-C."/>
            <person name="Bayer T."/>
            <person name="Collen J."/>
            <person name="Dattolo E."/>
            <person name="De Paoli E."/>
            <person name="Dittami S."/>
            <person name="Maumus F."/>
            <person name="Michel G."/>
            <person name="Kersting A."/>
            <person name="Lauritano C."/>
            <person name="Lohaus R."/>
            <person name="Toepel M."/>
            <person name="Tonon T."/>
            <person name="Vanneste K."/>
            <person name="Amirebrahimi M."/>
            <person name="Brakel J."/>
            <person name="Bostroem C."/>
            <person name="Chovatia M."/>
            <person name="Grimwood J."/>
            <person name="Jenkins J.W."/>
            <person name="Jueterbock A."/>
            <person name="Mraz A."/>
            <person name="Stam W.T."/>
            <person name="Tice H."/>
            <person name="Bornberg-Bauer E."/>
            <person name="Green P.J."/>
            <person name="Pearson G.A."/>
            <person name="Procaccini G."/>
            <person name="Duarte C.M."/>
            <person name="Schmutz J."/>
            <person name="Reusch T.B.H."/>
            <person name="Van de Peer Y."/>
        </authorList>
    </citation>
    <scope>NUCLEOTIDE SEQUENCE [LARGE SCALE GENOMIC DNA]</scope>
    <source>
        <strain evidence="4">cv. Finnish</strain>
    </source>
</reference>
<dbReference type="InterPro" id="IPR053242">
    <property type="entry name" value="PAM2-like_domain"/>
</dbReference>
<evidence type="ECO:0000256" key="1">
    <source>
        <dbReference type="SAM" id="MobiDB-lite"/>
    </source>
</evidence>
<dbReference type="AlphaFoldDB" id="A0A0K9PJX6"/>
<name>A0A0K9PJX6_ZOSMR</name>